<evidence type="ECO:0000256" key="2">
    <source>
        <dbReference type="ARBA" id="ARBA00004123"/>
    </source>
</evidence>
<dbReference type="InterPro" id="IPR027417">
    <property type="entry name" value="P-loop_NTPase"/>
</dbReference>
<keyword evidence="14 16" id="KW-1015">Disulfide bond</keyword>
<keyword evidence="10" id="KW-0999">Mitochondrion inner membrane</keyword>
<evidence type="ECO:0000256" key="9">
    <source>
        <dbReference type="ARBA" id="ARBA00022741"/>
    </source>
</evidence>
<dbReference type="InterPro" id="IPR001806">
    <property type="entry name" value="Small_GTPase"/>
</dbReference>
<dbReference type="SUPFAM" id="SSF52540">
    <property type="entry name" value="P-loop containing nucleoside triphosphate hydrolases"/>
    <property type="match status" value="1"/>
</dbReference>
<evidence type="ECO:0000256" key="15">
    <source>
        <dbReference type="ARBA" id="ARBA00023242"/>
    </source>
</evidence>
<feature type="region of interest" description="Disordered" evidence="17">
    <location>
        <begin position="550"/>
        <end position="569"/>
    </location>
</feature>
<keyword evidence="18" id="KW-1133">Transmembrane helix</keyword>
<dbReference type="CDD" id="cd24141">
    <property type="entry name" value="NDUFS5-like"/>
    <property type="match status" value="1"/>
</dbReference>
<dbReference type="Pfam" id="PF00071">
    <property type="entry name" value="Ras"/>
    <property type="match status" value="1"/>
</dbReference>
<evidence type="ECO:0000256" key="3">
    <source>
        <dbReference type="ARBA" id="ARBA00004569"/>
    </source>
</evidence>
<dbReference type="SMART" id="SM00173">
    <property type="entry name" value="RAS"/>
    <property type="match status" value="1"/>
</dbReference>
<evidence type="ECO:0000256" key="5">
    <source>
        <dbReference type="ARBA" id="ARBA00005625"/>
    </source>
</evidence>
<dbReference type="GO" id="GO:0003712">
    <property type="term" value="F:transcription coregulator activity"/>
    <property type="evidence" value="ECO:0007669"/>
    <property type="project" value="TreeGrafter"/>
</dbReference>
<keyword evidence="8" id="KW-0679">Respiratory chain</keyword>
<evidence type="ECO:0000256" key="18">
    <source>
        <dbReference type="SAM" id="Phobius"/>
    </source>
</evidence>
<evidence type="ECO:0000256" key="4">
    <source>
        <dbReference type="ARBA" id="ARBA00004637"/>
    </source>
</evidence>
<name>A0AB34GKT3_ESCRO</name>
<dbReference type="EMBL" id="JAIQCJ010002203">
    <property type="protein sequence ID" value="KAJ8779847.1"/>
    <property type="molecule type" value="Genomic_DNA"/>
</dbReference>
<keyword evidence="15" id="KW-0539">Nucleus</keyword>
<keyword evidence="12" id="KW-0496">Mitochondrion</keyword>
<keyword evidence="13 18" id="KW-0472">Membrane</keyword>
<evidence type="ECO:0000313" key="19">
    <source>
        <dbReference type="EMBL" id="KAJ8779847.1"/>
    </source>
</evidence>
<reference evidence="19 20" key="1">
    <citation type="submission" date="2022-11" db="EMBL/GenBank/DDBJ databases">
        <title>Whole genome sequence of Eschrichtius robustus ER-17-0199.</title>
        <authorList>
            <person name="Bruniche-Olsen A."/>
            <person name="Black A.N."/>
            <person name="Fields C.J."/>
            <person name="Walden K."/>
            <person name="Dewoody J.A."/>
        </authorList>
    </citation>
    <scope>NUCLEOTIDE SEQUENCE [LARGE SCALE GENOMIC DNA]</scope>
    <source>
        <strain evidence="19">ER-17-0199</strain>
        <tissue evidence="19">Blubber</tissue>
    </source>
</reference>
<evidence type="ECO:0000256" key="16">
    <source>
        <dbReference type="PIRSR" id="PIRSR619342-50"/>
    </source>
</evidence>
<feature type="compositionally biased region" description="Pro residues" evidence="17">
    <location>
        <begin position="107"/>
        <end position="140"/>
    </location>
</feature>
<organism evidence="19 20">
    <name type="scientific">Eschrichtius robustus</name>
    <name type="common">California gray whale</name>
    <name type="synonym">Eschrichtius gibbosus</name>
    <dbReference type="NCBI Taxonomy" id="9764"/>
    <lineage>
        <taxon>Eukaryota</taxon>
        <taxon>Metazoa</taxon>
        <taxon>Chordata</taxon>
        <taxon>Craniata</taxon>
        <taxon>Vertebrata</taxon>
        <taxon>Euteleostomi</taxon>
        <taxon>Mammalia</taxon>
        <taxon>Eutheria</taxon>
        <taxon>Laurasiatheria</taxon>
        <taxon>Artiodactyla</taxon>
        <taxon>Whippomorpha</taxon>
        <taxon>Cetacea</taxon>
        <taxon>Mysticeti</taxon>
        <taxon>Eschrichtiidae</taxon>
        <taxon>Eschrichtius</taxon>
    </lineage>
</organism>
<evidence type="ECO:0000256" key="1">
    <source>
        <dbReference type="ARBA" id="ARBA00003195"/>
    </source>
</evidence>
<protein>
    <recommendedName>
        <fullName evidence="21">Complex I-15 kDa</fullName>
    </recommendedName>
</protein>
<feature type="region of interest" description="Disordered" evidence="17">
    <location>
        <begin position="1"/>
        <end position="28"/>
    </location>
</feature>
<dbReference type="GO" id="GO:0003924">
    <property type="term" value="F:GTPase activity"/>
    <property type="evidence" value="ECO:0007669"/>
    <property type="project" value="InterPro"/>
</dbReference>
<dbReference type="SMART" id="SM00174">
    <property type="entry name" value="RHO"/>
    <property type="match status" value="1"/>
</dbReference>
<keyword evidence="9" id="KW-0547">Nucleotide-binding</keyword>
<comment type="similarity">
    <text evidence="5">Belongs to the akirin family.</text>
</comment>
<keyword evidence="11" id="KW-0249">Electron transport</keyword>
<dbReference type="InterPro" id="IPR019342">
    <property type="entry name" value="NADH_UbQ_OxRdtase_FeS-su5"/>
</dbReference>
<dbReference type="GO" id="GO:0005743">
    <property type="term" value="C:mitochondrial inner membrane"/>
    <property type="evidence" value="ECO:0007669"/>
    <property type="project" value="UniProtKB-SubCell"/>
</dbReference>
<keyword evidence="20" id="KW-1185">Reference proteome</keyword>
<feature type="disulfide bond" evidence="16">
    <location>
        <begin position="496"/>
        <end position="529"/>
    </location>
</feature>
<dbReference type="PANTHER" id="PTHR13293:SF9">
    <property type="entry name" value="AKIRIN-1"/>
    <property type="match status" value="1"/>
</dbReference>
<dbReference type="AlphaFoldDB" id="A0AB34GKT3"/>
<evidence type="ECO:0000256" key="14">
    <source>
        <dbReference type="ARBA" id="ARBA00023157"/>
    </source>
</evidence>
<evidence type="ECO:0000256" key="12">
    <source>
        <dbReference type="ARBA" id="ARBA00023128"/>
    </source>
</evidence>
<dbReference type="GO" id="GO:0005758">
    <property type="term" value="C:mitochondrial intermembrane space"/>
    <property type="evidence" value="ECO:0007669"/>
    <property type="project" value="UniProtKB-SubCell"/>
</dbReference>
<comment type="function">
    <text evidence="1">Accessory subunit of the mitochondrial membrane respiratory chain NADH dehydrogenase (Complex I), that is believed not to be involved in catalysis. Complex I functions in the transfer of electrons from NADH to the respiratory chain. The immediate electron acceptor for the enzyme is believed to be ubiquinone.</text>
</comment>
<evidence type="ECO:0000256" key="7">
    <source>
        <dbReference type="ARBA" id="ARBA00022448"/>
    </source>
</evidence>
<dbReference type="GO" id="GO:0000785">
    <property type="term" value="C:chromatin"/>
    <property type="evidence" value="ECO:0007669"/>
    <property type="project" value="TreeGrafter"/>
</dbReference>
<evidence type="ECO:0000313" key="20">
    <source>
        <dbReference type="Proteomes" id="UP001159641"/>
    </source>
</evidence>
<dbReference type="PANTHER" id="PTHR13293">
    <property type="entry name" value="AKIRIN-RELATED"/>
    <property type="match status" value="1"/>
</dbReference>
<keyword evidence="7" id="KW-0813">Transport</keyword>
<evidence type="ECO:0000256" key="6">
    <source>
        <dbReference type="ARBA" id="ARBA00007372"/>
    </source>
</evidence>
<feature type="disulfide bond" evidence="16">
    <location>
        <begin position="506"/>
        <end position="519"/>
    </location>
</feature>
<dbReference type="InterPro" id="IPR024132">
    <property type="entry name" value="Akirin"/>
</dbReference>
<gene>
    <name evidence="19" type="ORF">J1605_012137</name>
</gene>
<dbReference type="GO" id="GO:0014839">
    <property type="term" value="P:myoblast migration involved in skeletal muscle regeneration"/>
    <property type="evidence" value="ECO:0007669"/>
    <property type="project" value="TreeGrafter"/>
</dbReference>
<dbReference type="GO" id="GO:0010759">
    <property type="term" value="P:positive regulation of macrophage chemotaxis"/>
    <property type="evidence" value="ECO:0007669"/>
    <property type="project" value="TreeGrafter"/>
</dbReference>
<accession>A0AB34GKT3</accession>
<feature type="region of interest" description="Disordered" evidence="17">
    <location>
        <begin position="94"/>
        <end position="165"/>
    </location>
</feature>
<evidence type="ECO:0000256" key="8">
    <source>
        <dbReference type="ARBA" id="ARBA00022660"/>
    </source>
</evidence>
<dbReference type="GO" id="GO:0005525">
    <property type="term" value="F:GTP binding"/>
    <property type="evidence" value="ECO:0007669"/>
    <property type="project" value="InterPro"/>
</dbReference>
<comment type="similarity">
    <text evidence="6">Belongs to the complex I NDUFS5 subunit family.</text>
</comment>
<evidence type="ECO:0000256" key="11">
    <source>
        <dbReference type="ARBA" id="ARBA00022982"/>
    </source>
</evidence>
<dbReference type="GO" id="GO:0005634">
    <property type="term" value="C:nucleus"/>
    <property type="evidence" value="ECO:0007669"/>
    <property type="project" value="UniProtKB-SubCell"/>
</dbReference>
<evidence type="ECO:0000256" key="13">
    <source>
        <dbReference type="ARBA" id="ARBA00023136"/>
    </source>
</evidence>
<keyword evidence="18" id="KW-0812">Transmembrane</keyword>
<dbReference type="PRINTS" id="PR00449">
    <property type="entry name" value="RASTRNSFRMNG"/>
</dbReference>
<comment type="subcellular location">
    <subcellularLocation>
        <location evidence="4">Mitochondrion inner membrane</location>
        <topology evidence="4">Peripheral membrane protein</topology>
    </subcellularLocation>
    <subcellularLocation>
        <location evidence="3">Mitochondrion intermembrane space</location>
    </subcellularLocation>
    <subcellularLocation>
        <location evidence="2">Nucleus</location>
    </subcellularLocation>
</comment>
<proteinExistence type="inferred from homology"/>
<dbReference type="Pfam" id="PF10200">
    <property type="entry name" value="Ndufs5"/>
    <property type="match status" value="1"/>
</dbReference>
<dbReference type="GO" id="GO:1902723">
    <property type="term" value="P:negative regulation of skeletal muscle satellite cell proliferation"/>
    <property type="evidence" value="ECO:0007669"/>
    <property type="project" value="TreeGrafter"/>
</dbReference>
<dbReference type="PROSITE" id="PS51808">
    <property type="entry name" value="CHCH"/>
    <property type="match status" value="1"/>
</dbReference>
<dbReference type="GO" id="GO:0010592">
    <property type="term" value="P:positive regulation of lamellipodium assembly"/>
    <property type="evidence" value="ECO:0007669"/>
    <property type="project" value="TreeGrafter"/>
</dbReference>
<sequence>MERGYRTGRQPNPAASGQAPPTLPSPMPVRAGGGASAFAGAGAAIGAGLACGLRCGAGGWAAVKVASAPGPWPFSGMACGATLKRPMEFEAALLSPGSPKRRRCAPLPGPTPGLRPPDAEPPPLLQTQTPPPTLQQPAPPGSERRLPTPGRPDFQKSLGTSGRRRSRGIRFQPVSKRLALFFYCMAVVLYHIWLEIGSSWMKKDQPTFTLRQVGIICERLLKDYEDKIREEYEQILNTKLAGHCIQRGPEGEGGIASTAAAAPTMQSIKCGVVGDGAVGKTCQLICYTTTAFPKEYLPTVFDSYSACSAGERLPSYENMWHKWHPEVCHHCPDVPILLEHGQVLAKQIHTVRYLEYLALQQDGIKEVFAEAVQAVVNPMPSKLVWASSAYPQSPEANSAGRAGADRQAWFLWFQGATAEGRSALVVALQASRCGLPLRQASLSPEDLLVAAASKESRARLLEAMPFFDVQKRLGLDLDRWMTIQSAEQPHKIPGRCHAFEKEWIECAHGIGGIRAEKECKIEFDDFVECLLRQKTMKRLSAIKRQRDKLIKEGKYTPPPQHLGKEDPWP</sequence>
<dbReference type="GO" id="GO:0045944">
    <property type="term" value="P:positive regulation of transcription by RNA polymerase II"/>
    <property type="evidence" value="ECO:0007669"/>
    <property type="project" value="TreeGrafter"/>
</dbReference>
<evidence type="ECO:0008006" key="21">
    <source>
        <dbReference type="Google" id="ProtNLM"/>
    </source>
</evidence>
<dbReference type="GO" id="GO:0045663">
    <property type="term" value="P:positive regulation of myoblast differentiation"/>
    <property type="evidence" value="ECO:0007669"/>
    <property type="project" value="TreeGrafter"/>
</dbReference>
<comment type="caution">
    <text evidence="19">The sequence shown here is derived from an EMBL/GenBank/DDBJ whole genome shotgun (WGS) entry which is preliminary data.</text>
</comment>
<evidence type="ECO:0000256" key="10">
    <source>
        <dbReference type="ARBA" id="ARBA00022792"/>
    </source>
</evidence>
<feature type="transmembrane region" description="Helical" evidence="18">
    <location>
        <begin position="174"/>
        <end position="193"/>
    </location>
</feature>
<evidence type="ECO:0000256" key="17">
    <source>
        <dbReference type="SAM" id="MobiDB-lite"/>
    </source>
</evidence>
<dbReference type="Proteomes" id="UP001159641">
    <property type="component" value="Unassembled WGS sequence"/>
</dbReference>
<dbReference type="Gene3D" id="3.40.50.300">
    <property type="entry name" value="P-loop containing nucleotide triphosphate hydrolases"/>
    <property type="match status" value="2"/>
</dbReference>